<organism evidence="1 2">
    <name type="scientific">Wenyingzhuangia fucanilytica</name>
    <dbReference type="NCBI Taxonomy" id="1790137"/>
    <lineage>
        <taxon>Bacteria</taxon>
        <taxon>Pseudomonadati</taxon>
        <taxon>Bacteroidota</taxon>
        <taxon>Flavobacteriia</taxon>
        <taxon>Flavobacteriales</taxon>
        <taxon>Flavobacteriaceae</taxon>
        <taxon>Wenyingzhuangia</taxon>
    </lineage>
</organism>
<protein>
    <submittedName>
        <fullName evidence="1">Methyltransferase</fullName>
    </submittedName>
</protein>
<evidence type="ECO:0000313" key="1">
    <source>
        <dbReference type="EMBL" id="ANW95743.1"/>
    </source>
</evidence>
<dbReference type="EMBL" id="CP014224">
    <property type="protein sequence ID" value="ANW95743.1"/>
    <property type="molecule type" value="Genomic_DNA"/>
</dbReference>
<sequence>MVKKYIKYLTKSTNEHGVHSPFVFKLVTECIYKKSSSTVVHQYKEYREGLKKSSKTIKVKDLGAGSRVFKNDTRKVSDLVDKVSVSKKYGLLLNRLMNHLHIQSVLELGTSVGLGTAAMCINNSEVKIDTIEGCKETLEVAKNQFEKHDFQSQITSYNSGFDEVLPSLVSQKKYDLIYFDGNHQKEATLKYFEECLESTHNDSVFIFDDIYWSDGMEEAWEVIKNHPKVKVTVDLFKWGLVFFRREQAKEHFKIRF</sequence>
<dbReference type="Pfam" id="PF13578">
    <property type="entry name" value="Methyltransf_24"/>
    <property type="match status" value="1"/>
</dbReference>
<name>A0A1B1Y4R6_9FLAO</name>
<dbReference type="Proteomes" id="UP000092967">
    <property type="component" value="Chromosome"/>
</dbReference>
<dbReference type="RefSeq" id="WP_068825173.1">
    <property type="nucleotide sequence ID" value="NZ_CP014224.1"/>
</dbReference>
<reference evidence="1 2" key="1">
    <citation type="submission" date="2016-02" db="EMBL/GenBank/DDBJ databases">
        <authorList>
            <person name="Wen L."/>
            <person name="He K."/>
            <person name="Yang H."/>
        </authorList>
    </citation>
    <scope>NUCLEOTIDE SEQUENCE [LARGE SCALE GENOMIC DNA]</scope>
    <source>
        <strain evidence="1 2">CZ1127</strain>
    </source>
</reference>
<dbReference type="GO" id="GO:0032259">
    <property type="term" value="P:methylation"/>
    <property type="evidence" value="ECO:0007669"/>
    <property type="project" value="UniProtKB-KW"/>
</dbReference>
<gene>
    <name evidence="1" type="ORF">AXE80_05380</name>
</gene>
<keyword evidence="2" id="KW-1185">Reference proteome</keyword>
<evidence type="ECO:0000313" key="2">
    <source>
        <dbReference type="Proteomes" id="UP000092967"/>
    </source>
</evidence>
<dbReference type="AlphaFoldDB" id="A0A1B1Y4R6"/>
<dbReference type="KEGG" id="wfu:AXE80_05380"/>
<dbReference type="STRING" id="1790137.AXE80_05380"/>
<keyword evidence="1" id="KW-0489">Methyltransferase</keyword>
<dbReference type="OrthoDB" id="5464618at2"/>
<accession>A0A1B1Y4R6</accession>
<dbReference type="Gene3D" id="3.40.50.150">
    <property type="entry name" value="Vaccinia Virus protein VP39"/>
    <property type="match status" value="1"/>
</dbReference>
<keyword evidence="1" id="KW-0808">Transferase</keyword>
<proteinExistence type="predicted"/>
<dbReference type="GO" id="GO:0008168">
    <property type="term" value="F:methyltransferase activity"/>
    <property type="evidence" value="ECO:0007669"/>
    <property type="project" value="UniProtKB-KW"/>
</dbReference>
<dbReference type="InterPro" id="IPR029063">
    <property type="entry name" value="SAM-dependent_MTases_sf"/>
</dbReference>
<dbReference type="SUPFAM" id="SSF53335">
    <property type="entry name" value="S-adenosyl-L-methionine-dependent methyltransferases"/>
    <property type="match status" value="1"/>
</dbReference>